<comment type="caution">
    <text evidence="1">The sequence shown here is derived from an EMBL/GenBank/DDBJ whole genome shotgun (WGS) entry which is preliminary data.</text>
</comment>
<dbReference type="SUPFAM" id="SSF53474">
    <property type="entry name" value="alpha/beta-Hydrolases"/>
    <property type="match status" value="1"/>
</dbReference>
<proteinExistence type="predicted"/>
<name>A0A0F9CP32_9ZZZZ</name>
<protein>
    <submittedName>
        <fullName evidence="1">Uncharacterized protein</fullName>
    </submittedName>
</protein>
<reference evidence="1" key="1">
    <citation type="journal article" date="2015" name="Nature">
        <title>Complex archaea that bridge the gap between prokaryotes and eukaryotes.</title>
        <authorList>
            <person name="Spang A."/>
            <person name="Saw J.H."/>
            <person name="Jorgensen S.L."/>
            <person name="Zaremba-Niedzwiedzka K."/>
            <person name="Martijn J."/>
            <person name="Lind A.E."/>
            <person name="van Eijk R."/>
            <person name="Schleper C."/>
            <person name="Guy L."/>
            <person name="Ettema T.J."/>
        </authorList>
    </citation>
    <scope>NUCLEOTIDE SEQUENCE</scope>
</reference>
<dbReference type="AlphaFoldDB" id="A0A0F9CP32"/>
<organism evidence="1">
    <name type="scientific">marine sediment metagenome</name>
    <dbReference type="NCBI Taxonomy" id="412755"/>
    <lineage>
        <taxon>unclassified sequences</taxon>
        <taxon>metagenomes</taxon>
        <taxon>ecological metagenomes</taxon>
    </lineage>
</organism>
<accession>A0A0F9CP32</accession>
<dbReference type="EMBL" id="LAZR01032424">
    <property type="protein sequence ID" value="KKL50929.1"/>
    <property type="molecule type" value="Genomic_DNA"/>
</dbReference>
<dbReference type="InterPro" id="IPR029058">
    <property type="entry name" value="AB_hydrolase_fold"/>
</dbReference>
<evidence type="ECO:0000313" key="1">
    <source>
        <dbReference type="EMBL" id="KKL50929.1"/>
    </source>
</evidence>
<feature type="non-terminal residue" evidence="1">
    <location>
        <position position="465"/>
    </location>
</feature>
<dbReference type="Gene3D" id="3.40.50.1820">
    <property type="entry name" value="alpha/beta hydrolase"/>
    <property type="match status" value="1"/>
</dbReference>
<gene>
    <name evidence="1" type="ORF">LCGC14_2300570</name>
</gene>
<sequence>MEYLIGQAMIKSDRLGELTGGYNSAMYKWGPDHPRMDRYPLARLVIDEKAGALAPGTGLYVASPARAGRRYYAVVSYRGGVPNTVDFGAGSSLGKPVAETVGPGQPVRQGQGLWGPFFDYPGRRQVYVQWCAPPLAPRANMYFNWSVLAPPDTKPGQKLPAEIYFHKPNFSYAKPRIKLIRRSIQLAPHDWPPSGWYGFNDAAGTLKSYRTGTVSNHTQKRIMAFLTWAEEKLPIDPQRIVLLGSDGAAMLALSYPDRFAYVLIDRFENEVLANDASARFSPVWGPRSPEIKDDRGRGEWSWAMLDELVKASPDVDLPLFVCRGYSWAPFVKRFARGYGRFYEAMLAARKPLVADWTWASGKLVRPDKYTGRWRGLDLTSTTPVPAFSNCSADNNKEGDGQHNLLVTWDGVKDEPDGFTIELTSARDATFDMMPRRLQNFKVSPGQKLRWEARAEPTRTDKQPKG</sequence>